<protein>
    <recommendedName>
        <fullName evidence="4">Allergen Asp f 4</fullName>
    </recommendedName>
</protein>
<dbReference type="GO" id="GO:0019863">
    <property type="term" value="F:IgE binding"/>
    <property type="evidence" value="ECO:0007669"/>
    <property type="project" value="InterPro"/>
</dbReference>
<dbReference type="PANTHER" id="PTHR42039:SF1">
    <property type="entry name" value="PUTATIVE (AFU_ORTHOLOGUE AFUA_3G02940)-RELATED"/>
    <property type="match status" value="1"/>
</dbReference>
<organism evidence="2 3">
    <name type="scientific">Beauveria asiatica</name>
    <dbReference type="NCBI Taxonomy" id="1069075"/>
    <lineage>
        <taxon>Eukaryota</taxon>
        <taxon>Fungi</taxon>
        <taxon>Dikarya</taxon>
        <taxon>Ascomycota</taxon>
        <taxon>Pezizomycotina</taxon>
        <taxon>Sordariomycetes</taxon>
        <taxon>Hypocreomycetidae</taxon>
        <taxon>Hypocreales</taxon>
        <taxon>Cordycipitaceae</taxon>
        <taxon>Beauveria</taxon>
    </lineage>
</organism>
<evidence type="ECO:0000256" key="1">
    <source>
        <dbReference type="SAM" id="MobiDB-lite"/>
    </source>
</evidence>
<name>A0AAW0S4F0_9HYPO</name>
<comment type="caution">
    <text evidence="2">The sequence shown here is derived from an EMBL/GenBank/DDBJ whole genome shotgun (WGS) entry which is preliminary data.</text>
</comment>
<sequence>MKFSATVVLAAAMGASAHPSRHAHHNAHRSVVGREFVMAQRPAPPAPPAPEAPAPAATTVVPSPSAPEVSAASSSSASSGSGYKPFCSGNKKRATLAQIAYAGNTGTNGNFGCNIMKIDSSAASLYKYTMKFVNNGGSDLACTCWNKIGPDGGINGFFLNNQALDYTLPGNGEVYIAVDDNSQIGCACGPGKVPTTNFGQFASTWVEADFGNDSNNKWSGFDASCLVSAANNLDIPALKVCDSTTCSTIFAGGKGENAYVGGMEADDGVGGNVAPGPLALTVTVG</sequence>
<evidence type="ECO:0008006" key="4">
    <source>
        <dbReference type="Google" id="ProtNLM"/>
    </source>
</evidence>
<dbReference type="GO" id="GO:0005576">
    <property type="term" value="C:extracellular region"/>
    <property type="evidence" value="ECO:0007669"/>
    <property type="project" value="InterPro"/>
</dbReference>
<feature type="compositionally biased region" description="Pro residues" evidence="1">
    <location>
        <begin position="42"/>
        <end position="53"/>
    </location>
</feature>
<evidence type="ECO:0000313" key="3">
    <source>
        <dbReference type="Proteomes" id="UP001397290"/>
    </source>
</evidence>
<proteinExistence type="predicted"/>
<reference evidence="2 3" key="1">
    <citation type="submission" date="2020-02" db="EMBL/GenBank/DDBJ databases">
        <title>Comparative genomics of the hypocrealean fungal genus Beauvera.</title>
        <authorList>
            <person name="Showalter D.N."/>
            <person name="Bushley K.E."/>
            <person name="Rehner S.A."/>
        </authorList>
    </citation>
    <scope>NUCLEOTIDE SEQUENCE [LARGE SCALE GENOMIC DNA]</scope>
    <source>
        <strain evidence="2 3">ARSEF4384</strain>
    </source>
</reference>
<evidence type="ECO:0000313" key="2">
    <source>
        <dbReference type="EMBL" id="KAK8149315.1"/>
    </source>
</evidence>
<dbReference type="EMBL" id="JAAHCF010000053">
    <property type="protein sequence ID" value="KAK8149315.1"/>
    <property type="molecule type" value="Genomic_DNA"/>
</dbReference>
<accession>A0AAW0S4F0</accession>
<dbReference type="Proteomes" id="UP001397290">
    <property type="component" value="Unassembled WGS sequence"/>
</dbReference>
<dbReference type="InterPro" id="IPR038903">
    <property type="entry name" value="Allergen_Asp_f_4"/>
</dbReference>
<feature type="compositionally biased region" description="Low complexity" evidence="1">
    <location>
        <begin position="54"/>
        <end position="81"/>
    </location>
</feature>
<feature type="region of interest" description="Disordered" evidence="1">
    <location>
        <begin position="40"/>
        <end position="84"/>
    </location>
</feature>
<gene>
    <name evidence="2" type="ORF">G3M48_007403</name>
</gene>
<keyword evidence="3" id="KW-1185">Reference proteome</keyword>
<dbReference type="Pfam" id="PF25312">
    <property type="entry name" value="Allergen_Asp_f_4"/>
    <property type="match status" value="1"/>
</dbReference>
<dbReference type="PANTHER" id="PTHR42039">
    <property type="entry name" value="PUTATIVE (AFU_ORTHOLOGUE AFUA_3G02940)-RELATED"/>
    <property type="match status" value="1"/>
</dbReference>
<dbReference type="AlphaFoldDB" id="A0AAW0S4F0"/>